<organism evidence="1 2">
    <name type="scientific">Desulfoscipio geothermicus DSM 3669</name>
    <dbReference type="NCBI Taxonomy" id="1121426"/>
    <lineage>
        <taxon>Bacteria</taxon>
        <taxon>Bacillati</taxon>
        <taxon>Bacillota</taxon>
        <taxon>Clostridia</taxon>
        <taxon>Eubacteriales</taxon>
        <taxon>Desulfallaceae</taxon>
        <taxon>Desulfoscipio</taxon>
    </lineage>
</organism>
<protein>
    <submittedName>
        <fullName evidence="1">Uncharacterized protein</fullName>
    </submittedName>
</protein>
<dbReference type="RefSeq" id="WP_092481721.1">
    <property type="nucleotide sequence ID" value="NZ_FOYM01000002.1"/>
</dbReference>
<evidence type="ECO:0000313" key="1">
    <source>
        <dbReference type="EMBL" id="SFQ96673.1"/>
    </source>
</evidence>
<accession>A0A1I6CUB0</accession>
<dbReference type="EMBL" id="FOYM01000002">
    <property type="protein sequence ID" value="SFQ96673.1"/>
    <property type="molecule type" value="Genomic_DNA"/>
</dbReference>
<name>A0A1I6CUB0_9FIRM</name>
<dbReference type="InterPro" id="IPR021525">
    <property type="entry name" value="DUF3189"/>
</dbReference>
<dbReference type="Pfam" id="PF11385">
    <property type="entry name" value="DUF3189"/>
    <property type="match status" value="1"/>
</dbReference>
<dbReference type="AlphaFoldDB" id="A0A1I6CUB0"/>
<proteinExistence type="predicted"/>
<sequence length="138" mass="15581">MKQIIYFNDTGFPYAVLAAAVRSGELPAQRPPERDELERVLRRCGLGKGDATVYHLGYGSRGEKCLALWSQGNGDMIRRTVQSFLGLFQIHDYELVQLPHRKTPLLTLGVWLTKVPGLRSCGLGLIHRQLKTIYWGQT</sequence>
<gene>
    <name evidence="1" type="ORF">SAMN05660706_10241</name>
</gene>
<dbReference type="Proteomes" id="UP000199584">
    <property type="component" value="Unassembled WGS sequence"/>
</dbReference>
<reference evidence="2" key="1">
    <citation type="submission" date="2016-10" db="EMBL/GenBank/DDBJ databases">
        <authorList>
            <person name="Varghese N."/>
            <person name="Submissions S."/>
        </authorList>
    </citation>
    <scope>NUCLEOTIDE SEQUENCE [LARGE SCALE GENOMIC DNA]</scope>
    <source>
        <strain evidence="2">DSM 3669</strain>
    </source>
</reference>
<keyword evidence="2" id="KW-1185">Reference proteome</keyword>
<dbReference type="OrthoDB" id="1807295at2"/>
<evidence type="ECO:0000313" key="2">
    <source>
        <dbReference type="Proteomes" id="UP000199584"/>
    </source>
</evidence>
<dbReference type="STRING" id="39060.SAMN05660706_10241"/>